<accession>A0A0E9PM16</accession>
<reference evidence="1" key="1">
    <citation type="submission" date="2014-11" db="EMBL/GenBank/DDBJ databases">
        <authorList>
            <person name="Amaro Gonzalez C."/>
        </authorList>
    </citation>
    <scope>NUCLEOTIDE SEQUENCE</scope>
</reference>
<proteinExistence type="predicted"/>
<reference evidence="1" key="2">
    <citation type="journal article" date="2015" name="Fish Shellfish Immunol.">
        <title>Early steps in the European eel (Anguilla anguilla)-Vibrio vulnificus interaction in the gills: Role of the RtxA13 toxin.</title>
        <authorList>
            <person name="Callol A."/>
            <person name="Pajuelo D."/>
            <person name="Ebbesson L."/>
            <person name="Teles M."/>
            <person name="MacKenzie S."/>
            <person name="Amaro C."/>
        </authorList>
    </citation>
    <scope>NUCLEOTIDE SEQUENCE</scope>
</reference>
<evidence type="ECO:0000313" key="1">
    <source>
        <dbReference type="EMBL" id="JAH05681.1"/>
    </source>
</evidence>
<sequence>MRSEGTEMNVFFLQGTLKSDELLVLCIGTGHAAPCVPLYAISGYPLNLCRS</sequence>
<dbReference type="EMBL" id="GBXM01102896">
    <property type="protein sequence ID" value="JAH05681.1"/>
    <property type="molecule type" value="Transcribed_RNA"/>
</dbReference>
<protein>
    <submittedName>
        <fullName evidence="1">Uncharacterized protein</fullName>
    </submittedName>
</protein>
<dbReference type="AlphaFoldDB" id="A0A0E9PM16"/>
<name>A0A0E9PM16_ANGAN</name>
<organism evidence="1">
    <name type="scientific">Anguilla anguilla</name>
    <name type="common">European freshwater eel</name>
    <name type="synonym">Muraena anguilla</name>
    <dbReference type="NCBI Taxonomy" id="7936"/>
    <lineage>
        <taxon>Eukaryota</taxon>
        <taxon>Metazoa</taxon>
        <taxon>Chordata</taxon>
        <taxon>Craniata</taxon>
        <taxon>Vertebrata</taxon>
        <taxon>Euteleostomi</taxon>
        <taxon>Actinopterygii</taxon>
        <taxon>Neopterygii</taxon>
        <taxon>Teleostei</taxon>
        <taxon>Anguilliformes</taxon>
        <taxon>Anguillidae</taxon>
        <taxon>Anguilla</taxon>
    </lineage>
</organism>